<gene>
    <name evidence="2" type="ORF">B0H17DRAFT_255822</name>
</gene>
<comment type="caution">
    <text evidence="2">The sequence shown here is derived from an EMBL/GenBank/DDBJ whole genome shotgun (WGS) entry which is preliminary data.</text>
</comment>
<name>A0AAD7G583_MYCRO</name>
<evidence type="ECO:0000313" key="3">
    <source>
        <dbReference type="Proteomes" id="UP001221757"/>
    </source>
</evidence>
<keyword evidence="3" id="KW-1185">Reference proteome</keyword>
<protein>
    <submittedName>
        <fullName evidence="2">Uncharacterized protein</fullName>
    </submittedName>
</protein>
<reference evidence="2" key="1">
    <citation type="submission" date="2023-03" db="EMBL/GenBank/DDBJ databases">
        <title>Massive genome expansion in bonnet fungi (Mycena s.s.) driven by repeated elements and novel gene families across ecological guilds.</title>
        <authorList>
            <consortium name="Lawrence Berkeley National Laboratory"/>
            <person name="Harder C.B."/>
            <person name="Miyauchi S."/>
            <person name="Viragh M."/>
            <person name="Kuo A."/>
            <person name="Thoen E."/>
            <person name="Andreopoulos B."/>
            <person name="Lu D."/>
            <person name="Skrede I."/>
            <person name="Drula E."/>
            <person name="Henrissat B."/>
            <person name="Morin E."/>
            <person name="Kohler A."/>
            <person name="Barry K."/>
            <person name="LaButti K."/>
            <person name="Morin E."/>
            <person name="Salamov A."/>
            <person name="Lipzen A."/>
            <person name="Mereny Z."/>
            <person name="Hegedus B."/>
            <person name="Baldrian P."/>
            <person name="Stursova M."/>
            <person name="Weitz H."/>
            <person name="Taylor A."/>
            <person name="Grigoriev I.V."/>
            <person name="Nagy L.G."/>
            <person name="Martin F."/>
            <person name="Kauserud H."/>
        </authorList>
    </citation>
    <scope>NUCLEOTIDE SEQUENCE</scope>
    <source>
        <strain evidence="2">CBHHK067</strain>
    </source>
</reference>
<evidence type="ECO:0000313" key="2">
    <source>
        <dbReference type="EMBL" id="KAJ7667334.1"/>
    </source>
</evidence>
<feature type="region of interest" description="Disordered" evidence="1">
    <location>
        <begin position="1"/>
        <end position="21"/>
    </location>
</feature>
<proteinExistence type="predicted"/>
<evidence type="ECO:0000256" key="1">
    <source>
        <dbReference type="SAM" id="MobiDB-lite"/>
    </source>
</evidence>
<accession>A0AAD7G583</accession>
<dbReference type="EMBL" id="JARKIE010000202">
    <property type="protein sequence ID" value="KAJ7667334.1"/>
    <property type="molecule type" value="Genomic_DNA"/>
</dbReference>
<dbReference type="Proteomes" id="UP001221757">
    <property type="component" value="Unassembled WGS sequence"/>
</dbReference>
<sequence length="57" mass="6601">MGPRVQISERGSVSSRWPRTPRNRCPAYEASKKSANIECYFSLCQHAHFTEERLTQC</sequence>
<dbReference type="AlphaFoldDB" id="A0AAD7G583"/>
<organism evidence="2 3">
    <name type="scientific">Mycena rosella</name>
    <name type="common">Pink bonnet</name>
    <name type="synonym">Agaricus rosellus</name>
    <dbReference type="NCBI Taxonomy" id="1033263"/>
    <lineage>
        <taxon>Eukaryota</taxon>
        <taxon>Fungi</taxon>
        <taxon>Dikarya</taxon>
        <taxon>Basidiomycota</taxon>
        <taxon>Agaricomycotina</taxon>
        <taxon>Agaricomycetes</taxon>
        <taxon>Agaricomycetidae</taxon>
        <taxon>Agaricales</taxon>
        <taxon>Marasmiineae</taxon>
        <taxon>Mycenaceae</taxon>
        <taxon>Mycena</taxon>
    </lineage>
</organism>